<dbReference type="GO" id="GO:0004185">
    <property type="term" value="F:serine-type carboxypeptidase activity"/>
    <property type="evidence" value="ECO:0007669"/>
    <property type="project" value="InterPro"/>
</dbReference>
<reference evidence="2" key="1">
    <citation type="submission" date="2018-02" db="EMBL/GenBank/DDBJ databases">
        <title>Rhizophora mucronata_Transcriptome.</title>
        <authorList>
            <person name="Meera S.P."/>
            <person name="Sreeshan A."/>
            <person name="Augustine A."/>
        </authorList>
    </citation>
    <scope>NUCLEOTIDE SEQUENCE</scope>
    <source>
        <tissue evidence="2">Leaf</tissue>
    </source>
</reference>
<dbReference type="Gene3D" id="3.40.50.1820">
    <property type="entry name" value="alpha/beta hydrolase"/>
    <property type="match status" value="1"/>
</dbReference>
<keyword evidence="2" id="KW-0645">Protease</keyword>
<dbReference type="Pfam" id="PF00450">
    <property type="entry name" value="Peptidase_S10"/>
    <property type="match status" value="1"/>
</dbReference>
<dbReference type="InterPro" id="IPR001563">
    <property type="entry name" value="Peptidase_S10"/>
</dbReference>
<comment type="similarity">
    <text evidence="1">Belongs to the peptidase S10 family.</text>
</comment>
<accession>A0A2P2PZH9</accession>
<keyword evidence="2" id="KW-0378">Hydrolase</keyword>
<dbReference type="InterPro" id="IPR029058">
    <property type="entry name" value="AB_hydrolase_fold"/>
</dbReference>
<dbReference type="AlphaFoldDB" id="A0A2P2PZH9"/>
<evidence type="ECO:0000256" key="1">
    <source>
        <dbReference type="ARBA" id="ARBA00009431"/>
    </source>
</evidence>
<dbReference type="SUPFAM" id="SSF53474">
    <property type="entry name" value="alpha/beta-Hydrolases"/>
    <property type="match status" value="1"/>
</dbReference>
<name>A0A2P2PZH9_RHIMU</name>
<keyword evidence="2" id="KW-0121">Carboxypeptidase</keyword>
<organism evidence="2">
    <name type="scientific">Rhizophora mucronata</name>
    <name type="common">Asiatic mangrove</name>
    <dbReference type="NCBI Taxonomy" id="61149"/>
    <lineage>
        <taxon>Eukaryota</taxon>
        <taxon>Viridiplantae</taxon>
        <taxon>Streptophyta</taxon>
        <taxon>Embryophyta</taxon>
        <taxon>Tracheophyta</taxon>
        <taxon>Spermatophyta</taxon>
        <taxon>Magnoliopsida</taxon>
        <taxon>eudicotyledons</taxon>
        <taxon>Gunneridae</taxon>
        <taxon>Pentapetalae</taxon>
        <taxon>rosids</taxon>
        <taxon>fabids</taxon>
        <taxon>Malpighiales</taxon>
        <taxon>Rhizophoraceae</taxon>
        <taxon>Rhizophora</taxon>
    </lineage>
</organism>
<dbReference type="EMBL" id="GGEC01079579">
    <property type="protein sequence ID" value="MBX60063.1"/>
    <property type="molecule type" value="Transcribed_RNA"/>
</dbReference>
<evidence type="ECO:0000313" key="2">
    <source>
        <dbReference type="EMBL" id="MBX60063.1"/>
    </source>
</evidence>
<protein>
    <submittedName>
        <fullName evidence="2">Carboxypeptidase</fullName>
    </submittedName>
</protein>
<sequence length="73" mass="8002">MYHNKKANKTLFNLKGILIGNAVINDETDTSGMYDYFGSHALISEGAASNIRKYCNPHAKGHARECRAASDEA</sequence>
<proteinExistence type="inferred from homology"/>
<dbReference type="GO" id="GO:0006508">
    <property type="term" value="P:proteolysis"/>
    <property type="evidence" value="ECO:0007669"/>
    <property type="project" value="InterPro"/>
</dbReference>